<protein>
    <submittedName>
        <fullName evidence="6">Helix-turn-helix transcriptional regulator</fullName>
    </submittedName>
</protein>
<dbReference type="PANTHER" id="PTHR30055">
    <property type="entry name" value="HTH-TYPE TRANSCRIPTIONAL REGULATOR RUTR"/>
    <property type="match status" value="1"/>
</dbReference>
<evidence type="ECO:0000313" key="6">
    <source>
        <dbReference type="EMBL" id="MBO2437796.1"/>
    </source>
</evidence>
<gene>
    <name evidence="6" type="ORF">J4557_09720</name>
</gene>
<keyword evidence="7" id="KW-1185">Reference proteome</keyword>
<evidence type="ECO:0000259" key="5">
    <source>
        <dbReference type="PROSITE" id="PS50977"/>
    </source>
</evidence>
<dbReference type="Proteomes" id="UP000666915">
    <property type="component" value="Unassembled WGS sequence"/>
</dbReference>
<dbReference type="Pfam" id="PF00440">
    <property type="entry name" value="TetR_N"/>
    <property type="match status" value="1"/>
</dbReference>
<sequence length="208" mass="22423">MAAEPASIAPALDRRVRRSRSSLIRAAIDLVSDRGTAAVPLSEIAEVADVSRQVVYQQFGNRDVLLLEAALDLLRRELLPGLSDLPDSPDLRAAAVAVVAHFADHRPFYRAILTSSCAFGVNQALTRFFLPHNRHAVRLLWGQDLAPQEIEDLSAFLTGGWATLINTWVVEGDDPLDIEGFADRLVRTVSAVIGAIGPSIAAGKEHGG</sequence>
<keyword evidence="1" id="KW-0805">Transcription regulation</keyword>
<reference evidence="6 7" key="1">
    <citation type="submission" date="2021-03" db="EMBL/GenBank/DDBJ databases">
        <authorList>
            <person name="Kanchanasin P."/>
            <person name="Saeng-In P."/>
            <person name="Phongsopitanun W."/>
            <person name="Yuki M."/>
            <person name="Kudo T."/>
            <person name="Ohkuma M."/>
            <person name="Tanasupawat S."/>
        </authorList>
    </citation>
    <scope>NUCLEOTIDE SEQUENCE [LARGE SCALE GENOMIC DNA]</scope>
    <source>
        <strain evidence="6 7">L46</strain>
    </source>
</reference>
<dbReference type="InterPro" id="IPR001647">
    <property type="entry name" value="HTH_TetR"/>
</dbReference>
<proteinExistence type="predicted"/>
<evidence type="ECO:0000256" key="2">
    <source>
        <dbReference type="ARBA" id="ARBA00023125"/>
    </source>
</evidence>
<evidence type="ECO:0000313" key="7">
    <source>
        <dbReference type="Proteomes" id="UP000666915"/>
    </source>
</evidence>
<accession>A0ABS3QVA8</accession>
<dbReference type="PROSITE" id="PS50977">
    <property type="entry name" value="HTH_TETR_2"/>
    <property type="match status" value="1"/>
</dbReference>
<dbReference type="EMBL" id="JAGEOK010000005">
    <property type="protein sequence ID" value="MBO2437796.1"/>
    <property type="molecule type" value="Genomic_DNA"/>
</dbReference>
<dbReference type="InterPro" id="IPR050109">
    <property type="entry name" value="HTH-type_TetR-like_transc_reg"/>
</dbReference>
<dbReference type="PANTHER" id="PTHR30055:SF238">
    <property type="entry name" value="MYCOFACTOCIN BIOSYNTHESIS TRANSCRIPTIONAL REGULATOR MFTR-RELATED"/>
    <property type="match status" value="1"/>
</dbReference>
<dbReference type="PRINTS" id="PR00455">
    <property type="entry name" value="HTHTETR"/>
</dbReference>
<evidence type="ECO:0000256" key="1">
    <source>
        <dbReference type="ARBA" id="ARBA00023015"/>
    </source>
</evidence>
<dbReference type="Gene3D" id="1.10.357.10">
    <property type="entry name" value="Tetracycline Repressor, domain 2"/>
    <property type="match status" value="1"/>
</dbReference>
<dbReference type="SUPFAM" id="SSF46689">
    <property type="entry name" value="Homeodomain-like"/>
    <property type="match status" value="1"/>
</dbReference>
<feature type="DNA-binding region" description="H-T-H motif" evidence="4">
    <location>
        <begin position="40"/>
        <end position="59"/>
    </location>
</feature>
<evidence type="ECO:0000256" key="3">
    <source>
        <dbReference type="ARBA" id="ARBA00023163"/>
    </source>
</evidence>
<comment type="caution">
    <text evidence="6">The sequence shown here is derived from an EMBL/GenBank/DDBJ whole genome shotgun (WGS) entry which is preliminary data.</text>
</comment>
<name>A0ABS3QVA8_9ACTN</name>
<dbReference type="RefSeq" id="WP_208266111.1">
    <property type="nucleotide sequence ID" value="NZ_BAAAGM010000026.1"/>
</dbReference>
<evidence type="ECO:0000256" key="4">
    <source>
        <dbReference type="PROSITE-ProRule" id="PRU00335"/>
    </source>
</evidence>
<feature type="domain" description="HTH tetR-type" evidence="5">
    <location>
        <begin position="17"/>
        <end position="77"/>
    </location>
</feature>
<dbReference type="InterPro" id="IPR009057">
    <property type="entry name" value="Homeodomain-like_sf"/>
</dbReference>
<keyword evidence="2 4" id="KW-0238">DNA-binding</keyword>
<organism evidence="6 7">
    <name type="scientific">Actinomadura nitritigenes</name>
    <dbReference type="NCBI Taxonomy" id="134602"/>
    <lineage>
        <taxon>Bacteria</taxon>
        <taxon>Bacillati</taxon>
        <taxon>Actinomycetota</taxon>
        <taxon>Actinomycetes</taxon>
        <taxon>Streptosporangiales</taxon>
        <taxon>Thermomonosporaceae</taxon>
        <taxon>Actinomadura</taxon>
    </lineage>
</organism>
<keyword evidence="3" id="KW-0804">Transcription</keyword>